<dbReference type="PANTHER" id="PTHR31157">
    <property type="entry name" value="SCP DOMAIN-CONTAINING PROTEIN"/>
    <property type="match status" value="1"/>
</dbReference>
<feature type="transmembrane region" description="Helical" evidence="5">
    <location>
        <begin position="105"/>
        <end position="125"/>
    </location>
</feature>
<dbReference type="InterPro" id="IPR035940">
    <property type="entry name" value="CAP_sf"/>
</dbReference>
<dbReference type="Pfam" id="PF00188">
    <property type="entry name" value="CAP"/>
    <property type="match status" value="1"/>
</dbReference>
<feature type="transmembrane region" description="Helical" evidence="5">
    <location>
        <begin position="66"/>
        <end position="85"/>
    </location>
</feature>
<dbReference type="InterPro" id="IPR014044">
    <property type="entry name" value="CAP_dom"/>
</dbReference>
<comment type="caution">
    <text evidence="7">The sequence shown here is derived from an EMBL/GenBank/DDBJ whole genome shotgun (WGS) entry which is preliminary data.</text>
</comment>
<dbReference type="GO" id="GO:0009403">
    <property type="term" value="P:toxin biosynthetic process"/>
    <property type="evidence" value="ECO:0007669"/>
    <property type="project" value="InterPro"/>
</dbReference>
<dbReference type="EMBL" id="WJBU01000026">
    <property type="protein sequence ID" value="MRD49551.1"/>
    <property type="molecule type" value="Genomic_DNA"/>
</dbReference>
<evidence type="ECO:0000313" key="8">
    <source>
        <dbReference type="Proteomes" id="UP000487350"/>
    </source>
</evidence>
<gene>
    <name evidence="7" type="ORF">GHT07_19935</name>
</gene>
<evidence type="ECO:0000256" key="2">
    <source>
        <dbReference type="ARBA" id="ARBA00022692"/>
    </source>
</evidence>
<dbReference type="Pfam" id="PF02674">
    <property type="entry name" value="Colicin_V"/>
    <property type="match status" value="1"/>
</dbReference>
<evidence type="ECO:0000256" key="3">
    <source>
        <dbReference type="ARBA" id="ARBA00022989"/>
    </source>
</evidence>
<dbReference type="RefSeq" id="WP_153586856.1">
    <property type="nucleotide sequence ID" value="NZ_WJBU01000026.1"/>
</dbReference>
<dbReference type="PANTHER" id="PTHR31157:SF1">
    <property type="entry name" value="SCP DOMAIN-CONTAINING PROTEIN"/>
    <property type="match status" value="1"/>
</dbReference>
<keyword evidence="2 5" id="KW-0812">Transmembrane</keyword>
<organism evidence="7 8">
    <name type="scientific">Caenimonas koreensis DSM 17982</name>
    <dbReference type="NCBI Taxonomy" id="1121255"/>
    <lineage>
        <taxon>Bacteria</taxon>
        <taxon>Pseudomonadati</taxon>
        <taxon>Pseudomonadota</taxon>
        <taxon>Betaproteobacteria</taxon>
        <taxon>Burkholderiales</taxon>
        <taxon>Comamonadaceae</taxon>
        <taxon>Caenimonas</taxon>
    </lineage>
</organism>
<feature type="domain" description="SCP" evidence="6">
    <location>
        <begin position="205"/>
        <end position="318"/>
    </location>
</feature>
<dbReference type="Gene3D" id="3.40.33.10">
    <property type="entry name" value="CAP"/>
    <property type="match status" value="1"/>
</dbReference>
<reference evidence="7 8" key="1">
    <citation type="submission" date="2019-11" db="EMBL/GenBank/DDBJ databases">
        <title>Caenimonas koreensis gen. nov., sp. nov., isolated from activated sludge.</title>
        <authorList>
            <person name="Seung H.R."/>
        </authorList>
    </citation>
    <scope>NUCLEOTIDE SEQUENCE [LARGE SCALE GENOMIC DNA]</scope>
    <source>
        <strain evidence="7 8">EMB320</strain>
    </source>
</reference>
<name>A0A844BGG6_9BURK</name>
<feature type="transmembrane region" description="Helical" evidence="5">
    <location>
        <begin position="30"/>
        <end position="54"/>
    </location>
</feature>
<keyword evidence="8" id="KW-1185">Reference proteome</keyword>
<dbReference type="Proteomes" id="UP000487350">
    <property type="component" value="Unassembled WGS sequence"/>
</dbReference>
<dbReference type="OrthoDB" id="68195at2"/>
<keyword evidence="3 5" id="KW-1133">Transmembrane helix</keyword>
<evidence type="ECO:0000256" key="4">
    <source>
        <dbReference type="ARBA" id="ARBA00023136"/>
    </source>
</evidence>
<evidence type="ECO:0000256" key="5">
    <source>
        <dbReference type="SAM" id="Phobius"/>
    </source>
</evidence>
<comment type="subcellular location">
    <subcellularLocation>
        <location evidence="1">Membrane</location>
        <topology evidence="1">Multi-pass membrane protein</topology>
    </subcellularLocation>
</comment>
<proteinExistence type="predicted"/>
<evidence type="ECO:0000313" key="7">
    <source>
        <dbReference type="EMBL" id="MRD49551.1"/>
    </source>
</evidence>
<dbReference type="InterPro" id="IPR003825">
    <property type="entry name" value="Colicin-V_CvpA"/>
</dbReference>
<dbReference type="CDD" id="cd05379">
    <property type="entry name" value="CAP_bacterial"/>
    <property type="match status" value="1"/>
</dbReference>
<evidence type="ECO:0000259" key="6">
    <source>
        <dbReference type="Pfam" id="PF00188"/>
    </source>
</evidence>
<dbReference type="SUPFAM" id="SSF55797">
    <property type="entry name" value="PR-1-like"/>
    <property type="match status" value="1"/>
</dbReference>
<accession>A0A844BGG6</accession>
<keyword evidence="4 5" id="KW-0472">Membrane</keyword>
<dbReference type="AlphaFoldDB" id="A0A844BGG6"/>
<dbReference type="GO" id="GO:0016020">
    <property type="term" value="C:membrane"/>
    <property type="evidence" value="ECO:0007669"/>
    <property type="project" value="UniProtKB-SubCell"/>
</dbReference>
<evidence type="ECO:0000256" key="1">
    <source>
        <dbReference type="ARBA" id="ARBA00004141"/>
    </source>
</evidence>
<sequence>MSPTLIDALLLLVVLLGAWAGVRRGFLLAALQLATLIASLVLALASYPWLAAWLAEYLPAVGVRSAPAAFVAVFIATHILAGALARRLSLSLPQRAHQHAANRSLGVLPGVASGLINALLVAMLVQTAPLTDSISAAARDSELAQLFTEPASLVEAELTPIFDPAVRSTLRAFTAPQEPHASVPLHFRVSDARTRPDLEAGMLVLVNQERVRQGLRPLRADPEIAEVARAHSRDMLARGYFAHASPDGVDMAQRLKSAKVTYLVAGENLAYAQTLQAAHTGLMKSPGHRANILRPQFTRVGIAVLDSGKFGLMVTQNFRN</sequence>
<protein>
    <recommendedName>
        <fullName evidence="6">SCP domain-containing protein</fullName>
    </recommendedName>
</protein>